<dbReference type="Proteomes" id="UP001331515">
    <property type="component" value="Unassembled WGS sequence"/>
</dbReference>
<organism evidence="1 2">
    <name type="scientific">Champsocephalus gunnari</name>
    <name type="common">Mackerel icefish</name>
    <dbReference type="NCBI Taxonomy" id="52237"/>
    <lineage>
        <taxon>Eukaryota</taxon>
        <taxon>Metazoa</taxon>
        <taxon>Chordata</taxon>
        <taxon>Craniata</taxon>
        <taxon>Vertebrata</taxon>
        <taxon>Euteleostomi</taxon>
        <taxon>Actinopterygii</taxon>
        <taxon>Neopterygii</taxon>
        <taxon>Teleostei</taxon>
        <taxon>Neoteleostei</taxon>
        <taxon>Acanthomorphata</taxon>
        <taxon>Eupercaria</taxon>
        <taxon>Perciformes</taxon>
        <taxon>Notothenioidei</taxon>
        <taxon>Channichthyidae</taxon>
        <taxon>Champsocephalus</taxon>
    </lineage>
</organism>
<dbReference type="AlphaFoldDB" id="A0AAN8H8N3"/>
<dbReference type="EMBL" id="JAURVH010001530">
    <property type="protein sequence ID" value="KAK5906501.1"/>
    <property type="molecule type" value="Genomic_DNA"/>
</dbReference>
<evidence type="ECO:0000313" key="2">
    <source>
        <dbReference type="Proteomes" id="UP001331515"/>
    </source>
</evidence>
<accession>A0AAN8H8N3</accession>
<protein>
    <submittedName>
        <fullName evidence="1">Uncharacterized protein</fullName>
    </submittedName>
</protein>
<comment type="caution">
    <text evidence="1">The sequence shown here is derived from an EMBL/GenBank/DDBJ whole genome shotgun (WGS) entry which is preliminary data.</text>
</comment>
<name>A0AAN8H8N3_CHAGU</name>
<evidence type="ECO:0000313" key="1">
    <source>
        <dbReference type="EMBL" id="KAK5906501.1"/>
    </source>
</evidence>
<reference evidence="1 2" key="1">
    <citation type="journal article" date="2023" name="Mol. Biol. Evol.">
        <title>Genomics of Secondarily Temperate Adaptation in the Only Non-Antarctic Icefish.</title>
        <authorList>
            <person name="Rivera-Colon A.G."/>
            <person name="Rayamajhi N."/>
            <person name="Minhas B.F."/>
            <person name="Madrigal G."/>
            <person name="Bilyk K.T."/>
            <person name="Yoon V."/>
            <person name="Hune M."/>
            <person name="Gregory S."/>
            <person name="Cheng C.H.C."/>
            <person name="Catchen J.M."/>
        </authorList>
    </citation>
    <scope>NUCLEOTIDE SEQUENCE [LARGE SCALE GENOMIC DNA]</scope>
    <source>
        <tissue evidence="1">White muscle</tissue>
    </source>
</reference>
<proteinExistence type="predicted"/>
<sequence>MWLWVHNEYDQHTVCESCLGSEHAYAALNQRVACTHCARLPSGNRKRRADALAAAAEENDWPVQAYEPAEGGLVSLGPTSLHGSQFGSPLPPLPRTGETESEQGASFAAGHAFPFSVTTALPAIGGILGELPEIIRKAAACRDLPVPLAQERCAPDDMTGVFSRVQTVRSDPIWPRFPAIRRFQEGAAANPMTLKAPVATFVPLTKVEGFTDAGFPAAPSLEPSLVFVCLRYASYTWS</sequence>
<keyword evidence="2" id="KW-1185">Reference proteome</keyword>
<gene>
    <name evidence="1" type="ORF">CgunFtcFv8_002362</name>
</gene>